<gene>
    <name evidence="1" type="ORF">CUESP1_1157</name>
</gene>
<reference evidence="1 2" key="1">
    <citation type="submission" date="2016-11" db="EMBL/GenBank/DDBJ databases">
        <authorList>
            <person name="Manzoor S."/>
        </authorList>
    </citation>
    <scope>NUCLEOTIDE SEQUENCE [LARGE SCALE GENOMIC DNA]</scope>
    <source>
        <strain evidence="1">Clostridium ultunense strain Esp</strain>
    </source>
</reference>
<dbReference type="AlphaFoldDB" id="A0A1M4PM32"/>
<evidence type="ECO:0000313" key="1">
    <source>
        <dbReference type="EMBL" id="SHD76530.1"/>
    </source>
</evidence>
<protein>
    <submittedName>
        <fullName evidence="1">Uncharacterized protein</fullName>
    </submittedName>
</protein>
<accession>A0A1M4PM32</accession>
<proteinExistence type="predicted"/>
<evidence type="ECO:0000313" key="2">
    <source>
        <dbReference type="Proteomes" id="UP000245423"/>
    </source>
</evidence>
<organism evidence="1 2">
    <name type="scientific">[Clostridium] ultunense Esp</name>
    <dbReference type="NCBI Taxonomy" id="1288971"/>
    <lineage>
        <taxon>Bacteria</taxon>
        <taxon>Bacillati</taxon>
        <taxon>Bacillota</taxon>
        <taxon>Tissierellia</taxon>
        <taxon>Tissierellales</taxon>
        <taxon>Tepidimicrobiaceae</taxon>
        <taxon>Schnuerera</taxon>
    </lineage>
</organism>
<name>A0A1M4PM32_9FIRM</name>
<sequence length="52" mass="6114">MITCRLYLYGDMQRGKNKWERRNLVEKVIPRWNAVCHESGAYGVDRSKSLKG</sequence>
<keyword evidence="2" id="KW-1185">Reference proteome</keyword>
<dbReference type="EMBL" id="LT669839">
    <property type="protein sequence ID" value="SHD76530.1"/>
    <property type="molecule type" value="Genomic_DNA"/>
</dbReference>
<dbReference type="Proteomes" id="UP000245423">
    <property type="component" value="Chromosome 1"/>
</dbReference>